<protein>
    <submittedName>
        <fullName evidence="1">Uncharacterized protein</fullName>
    </submittedName>
</protein>
<dbReference type="EMBL" id="MFTC01000035">
    <property type="protein sequence ID" value="OGI51654.1"/>
    <property type="molecule type" value="Genomic_DNA"/>
</dbReference>
<accession>A0A1F6U2P2</accession>
<dbReference type="AlphaFoldDB" id="A0A1F6U2P2"/>
<gene>
    <name evidence="1" type="ORF">A3A87_00245</name>
</gene>
<reference evidence="1 2" key="1">
    <citation type="journal article" date="2016" name="Nat. Commun.">
        <title>Thousands of microbial genomes shed light on interconnected biogeochemical processes in an aquifer system.</title>
        <authorList>
            <person name="Anantharaman K."/>
            <person name="Brown C.T."/>
            <person name="Hug L.A."/>
            <person name="Sharon I."/>
            <person name="Castelle C.J."/>
            <person name="Probst A.J."/>
            <person name="Thomas B.C."/>
            <person name="Singh A."/>
            <person name="Wilkins M.J."/>
            <person name="Karaoz U."/>
            <person name="Brodie E.L."/>
            <person name="Williams K.H."/>
            <person name="Hubbard S.S."/>
            <person name="Banfield J.F."/>
        </authorList>
    </citation>
    <scope>NUCLEOTIDE SEQUENCE [LARGE SCALE GENOMIC DNA]</scope>
</reference>
<sequence>MLRGFLFGAQGMARLSTAVEAASGLVGADVLVFQPACGMGDVMQQVQALAGSFVFKKPCTPRWAPRIQMLFIIRVPRL</sequence>
<comment type="caution">
    <text evidence="1">The sequence shown here is derived from an EMBL/GenBank/DDBJ whole genome shotgun (WGS) entry which is preliminary data.</text>
</comment>
<evidence type="ECO:0000313" key="2">
    <source>
        <dbReference type="Proteomes" id="UP000179037"/>
    </source>
</evidence>
<proteinExistence type="predicted"/>
<evidence type="ECO:0000313" key="1">
    <source>
        <dbReference type="EMBL" id="OGI51654.1"/>
    </source>
</evidence>
<dbReference type="Proteomes" id="UP000179037">
    <property type="component" value="Unassembled WGS sequence"/>
</dbReference>
<name>A0A1F6U2P2_9PROT</name>
<organism evidence="1 2">
    <name type="scientific">Candidatus Muproteobacteria bacterium RIFCSPLOWO2_01_FULL_60_18</name>
    <dbReference type="NCBI Taxonomy" id="1817768"/>
    <lineage>
        <taxon>Bacteria</taxon>
        <taxon>Pseudomonadati</taxon>
        <taxon>Pseudomonadota</taxon>
        <taxon>Candidatus Muproteobacteria</taxon>
    </lineage>
</organism>